<keyword evidence="1" id="KW-0732">Signal</keyword>
<feature type="chain" id="PRO_5045909040" description="Right handed beta helix domain-containing protein" evidence="1">
    <location>
        <begin position="20"/>
        <end position="659"/>
    </location>
</feature>
<feature type="signal peptide" evidence="1">
    <location>
        <begin position="1"/>
        <end position="19"/>
    </location>
</feature>
<dbReference type="PROSITE" id="PS51257">
    <property type="entry name" value="PROKAR_LIPOPROTEIN"/>
    <property type="match status" value="1"/>
</dbReference>
<accession>A0ABP6URX6</accession>
<comment type="caution">
    <text evidence="3">The sequence shown here is derived from an EMBL/GenBank/DDBJ whole genome shotgun (WGS) entry which is preliminary data.</text>
</comment>
<dbReference type="InterPro" id="IPR039448">
    <property type="entry name" value="Beta_helix"/>
</dbReference>
<reference evidence="4" key="1">
    <citation type="journal article" date="2019" name="Int. J. Syst. Evol. Microbiol.">
        <title>The Global Catalogue of Microorganisms (GCM) 10K type strain sequencing project: providing services to taxonomists for standard genome sequencing and annotation.</title>
        <authorList>
            <consortium name="The Broad Institute Genomics Platform"/>
            <consortium name="The Broad Institute Genome Sequencing Center for Infectious Disease"/>
            <person name="Wu L."/>
            <person name="Ma J."/>
        </authorList>
    </citation>
    <scope>NUCLEOTIDE SEQUENCE [LARGE SCALE GENOMIC DNA]</scope>
    <source>
        <strain evidence="4">JCM 17106</strain>
    </source>
</reference>
<evidence type="ECO:0000313" key="3">
    <source>
        <dbReference type="EMBL" id="GAA3513709.1"/>
    </source>
</evidence>
<proteinExistence type="predicted"/>
<evidence type="ECO:0000313" key="4">
    <source>
        <dbReference type="Proteomes" id="UP001500459"/>
    </source>
</evidence>
<organism evidence="3 4">
    <name type="scientific">Aquimarina addita</name>
    <dbReference type="NCBI Taxonomy" id="870485"/>
    <lineage>
        <taxon>Bacteria</taxon>
        <taxon>Pseudomonadati</taxon>
        <taxon>Bacteroidota</taxon>
        <taxon>Flavobacteriia</taxon>
        <taxon>Flavobacteriales</taxon>
        <taxon>Flavobacteriaceae</taxon>
        <taxon>Aquimarina</taxon>
    </lineage>
</organism>
<dbReference type="Pfam" id="PF13229">
    <property type="entry name" value="Beta_helix"/>
    <property type="match status" value="1"/>
</dbReference>
<dbReference type="RefSeq" id="WP_344928709.1">
    <property type="nucleotide sequence ID" value="NZ_BAABCW010000012.1"/>
</dbReference>
<dbReference type="InterPro" id="IPR011050">
    <property type="entry name" value="Pectin_lyase_fold/virulence"/>
</dbReference>
<sequence>MKKLIFSFLFCSLFFVSCSTDDGGDNDQNPESEPEPIIITATEPCVISDLDINANATITIDCLLDLEGQTIEVPEGVTFTFDGGDIFNGTLDFSSAGEIAGELLNSKLTITGDVSLLSEEFEFVPSRWEIIEGDVIIETAKKNSKTIQNLVTQIASIGGSVFKIDRLDAFFHGDGPFKYNIIMPSDFHLKMSDQTHLRTFPATVTEDYSTFLIIIQNAENVTISGGNLHGDRDLYDQKDNLPLSHTMKIKTGNNILIDGVYMSNATQDGLAIESDKFTFHPDYLGSKNITINNCVFEANRRINFTITDGQYVTVQNCTFIDGGIDTEKSDSRAPSCNINIEPHREREDDGTLKEYQRVSDVTIKNSKQYVNDYEVNTKAGGFLISHGNGPIIVEDNEMIGCGVSFHTVDGVIIRNNTITDAGIGAGSAESFGRTDFVFDNEVYENHVTTTATALNVSGNGVVVNNNIFEGVVGISLGAGSTDVSKGASNIIISNNTIKASSRGIRSLNTIENVIIEGNMLEMLEGAVWSFALSNEWSDESTEANFIVKNNTVTGMKSESTSGAPPGLFGANSITVSNNKLGDIQINGGRNINVYDNEIDTNIGEHGILFYADATSSNFKDNTITIYPSKTPLQVNCIKVDDDITLSDSVIIENNTCIEL</sequence>
<dbReference type="EMBL" id="BAABCW010000012">
    <property type="protein sequence ID" value="GAA3513709.1"/>
    <property type="molecule type" value="Genomic_DNA"/>
</dbReference>
<gene>
    <name evidence="3" type="ORF">GCM10022393_29400</name>
</gene>
<dbReference type="Gene3D" id="2.160.20.10">
    <property type="entry name" value="Single-stranded right-handed beta-helix, Pectin lyase-like"/>
    <property type="match status" value="2"/>
</dbReference>
<dbReference type="SUPFAM" id="SSF51126">
    <property type="entry name" value="Pectin lyase-like"/>
    <property type="match status" value="2"/>
</dbReference>
<evidence type="ECO:0000256" key="1">
    <source>
        <dbReference type="SAM" id="SignalP"/>
    </source>
</evidence>
<keyword evidence="4" id="KW-1185">Reference proteome</keyword>
<dbReference type="InterPro" id="IPR006626">
    <property type="entry name" value="PbH1"/>
</dbReference>
<name>A0ABP6URX6_9FLAO</name>
<protein>
    <recommendedName>
        <fullName evidence="2">Right handed beta helix domain-containing protein</fullName>
    </recommendedName>
</protein>
<dbReference type="Proteomes" id="UP001500459">
    <property type="component" value="Unassembled WGS sequence"/>
</dbReference>
<dbReference type="InterPro" id="IPR012334">
    <property type="entry name" value="Pectin_lyas_fold"/>
</dbReference>
<feature type="domain" description="Right handed beta helix" evidence="2">
    <location>
        <begin position="214"/>
        <end position="329"/>
    </location>
</feature>
<dbReference type="SMART" id="SM00710">
    <property type="entry name" value="PbH1"/>
    <property type="match status" value="11"/>
</dbReference>
<evidence type="ECO:0000259" key="2">
    <source>
        <dbReference type="Pfam" id="PF13229"/>
    </source>
</evidence>